<dbReference type="PANTHER" id="PTHR11214">
    <property type="entry name" value="BETA-1,3-N-ACETYLGLUCOSAMINYLTRANSFERASE"/>
    <property type="match status" value="1"/>
</dbReference>
<keyword evidence="9" id="KW-0472">Membrane</keyword>
<keyword evidence="3 11" id="KW-0328">Glycosyltransferase</keyword>
<dbReference type="Gene3D" id="3.90.550.50">
    <property type="match status" value="1"/>
</dbReference>
<dbReference type="EMBL" id="GEDC01017692">
    <property type="protein sequence ID" value="JAS19606.1"/>
    <property type="molecule type" value="Transcribed_RNA"/>
</dbReference>
<evidence type="ECO:0000256" key="6">
    <source>
        <dbReference type="ARBA" id="ARBA00022968"/>
    </source>
</evidence>
<dbReference type="GO" id="GO:0016758">
    <property type="term" value="F:hexosyltransferase activity"/>
    <property type="evidence" value="ECO:0007669"/>
    <property type="project" value="InterPro"/>
</dbReference>
<keyword evidence="4" id="KW-0808">Transferase</keyword>
<keyword evidence="7" id="KW-1133">Transmembrane helix</keyword>
<evidence type="ECO:0000256" key="3">
    <source>
        <dbReference type="ARBA" id="ARBA00022676"/>
    </source>
</evidence>
<dbReference type="GO" id="GO:0006493">
    <property type="term" value="P:protein O-linked glycosylation"/>
    <property type="evidence" value="ECO:0007669"/>
    <property type="project" value="TreeGrafter"/>
</dbReference>
<dbReference type="PANTHER" id="PTHR11214:SF235">
    <property type="entry name" value="HEXOSYLTRANSFERASE"/>
    <property type="match status" value="1"/>
</dbReference>
<organism evidence="12">
    <name type="scientific">Clastoptera arizonana</name>
    <name type="common">Arizona spittle bug</name>
    <dbReference type="NCBI Taxonomy" id="38151"/>
    <lineage>
        <taxon>Eukaryota</taxon>
        <taxon>Metazoa</taxon>
        <taxon>Ecdysozoa</taxon>
        <taxon>Arthropoda</taxon>
        <taxon>Hexapoda</taxon>
        <taxon>Insecta</taxon>
        <taxon>Pterygota</taxon>
        <taxon>Neoptera</taxon>
        <taxon>Paraneoptera</taxon>
        <taxon>Hemiptera</taxon>
        <taxon>Auchenorrhyncha</taxon>
        <taxon>Cercopoidea</taxon>
        <taxon>Clastopteridae</taxon>
        <taxon>Clastoptera</taxon>
    </lineage>
</organism>
<evidence type="ECO:0000256" key="7">
    <source>
        <dbReference type="ARBA" id="ARBA00022989"/>
    </source>
</evidence>
<keyword evidence="6" id="KW-0735">Signal-anchor</keyword>
<comment type="subcellular location">
    <subcellularLocation>
        <location evidence="1 11">Golgi apparatus membrane</location>
        <topology evidence="1 11">Single-pass type II membrane protein</topology>
    </subcellularLocation>
</comment>
<evidence type="ECO:0000256" key="5">
    <source>
        <dbReference type="ARBA" id="ARBA00022692"/>
    </source>
</evidence>
<dbReference type="FunFam" id="3.90.550.50:FF:000001">
    <property type="entry name" value="Hexosyltransferase"/>
    <property type="match status" value="1"/>
</dbReference>
<keyword evidence="5" id="KW-0812">Transmembrane</keyword>
<reference evidence="12" key="1">
    <citation type="submission" date="2015-12" db="EMBL/GenBank/DDBJ databases">
        <title>De novo transcriptome assembly of four potential Pierce s Disease insect vectors from Arizona vineyards.</title>
        <authorList>
            <person name="Tassone E.E."/>
        </authorList>
    </citation>
    <scope>NUCLEOTIDE SEQUENCE</scope>
</reference>
<gene>
    <name evidence="12" type="ORF">g.10535</name>
    <name evidence="13" type="ORF">g.10536</name>
</gene>
<evidence type="ECO:0000256" key="9">
    <source>
        <dbReference type="ARBA" id="ARBA00023136"/>
    </source>
</evidence>
<dbReference type="EMBL" id="GEDC01024327">
    <property type="protein sequence ID" value="JAS12971.1"/>
    <property type="molecule type" value="Transcribed_RNA"/>
</dbReference>
<evidence type="ECO:0000256" key="4">
    <source>
        <dbReference type="ARBA" id="ARBA00022679"/>
    </source>
</evidence>
<proteinExistence type="inferred from homology"/>
<evidence type="ECO:0000256" key="11">
    <source>
        <dbReference type="RuleBase" id="RU363063"/>
    </source>
</evidence>
<dbReference type="GO" id="GO:0000139">
    <property type="term" value="C:Golgi membrane"/>
    <property type="evidence" value="ECO:0007669"/>
    <property type="project" value="UniProtKB-SubCell"/>
</dbReference>
<evidence type="ECO:0000256" key="8">
    <source>
        <dbReference type="ARBA" id="ARBA00023034"/>
    </source>
</evidence>
<dbReference type="InterPro" id="IPR002659">
    <property type="entry name" value="Glyco_trans_31"/>
</dbReference>
<keyword evidence="8 11" id="KW-0333">Golgi apparatus</keyword>
<evidence type="ECO:0000256" key="2">
    <source>
        <dbReference type="ARBA" id="ARBA00008661"/>
    </source>
</evidence>
<evidence type="ECO:0000256" key="10">
    <source>
        <dbReference type="ARBA" id="ARBA00023180"/>
    </source>
</evidence>
<dbReference type="Pfam" id="PF01762">
    <property type="entry name" value="Galactosyl_T"/>
    <property type="match status" value="1"/>
</dbReference>
<evidence type="ECO:0000313" key="13">
    <source>
        <dbReference type="EMBL" id="JAS19606.1"/>
    </source>
</evidence>
<comment type="similarity">
    <text evidence="2 11">Belongs to the glycosyltransferase 31 family.</text>
</comment>
<protein>
    <recommendedName>
        <fullName evidence="11">Hexosyltransferase</fullName>
        <ecNumber evidence="11">2.4.1.-</ecNumber>
    </recommendedName>
</protein>
<accession>A0A1B6CHV2</accession>
<evidence type="ECO:0000256" key="1">
    <source>
        <dbReference type="ARBA" id="ARBA00004323"/>
    </source>
</evidence>
<dbReference type="EC" id="2.4.1.-" evidence="11"/>
<dbReference type="AlphaFoldDB" id="A0A1B6CHV2"/>
<name>A0A1B6CHV2_9HEMI</name>
<keyword evidence="10" id="KW-0325">Glycoprotein</keyword>
<sequence>MNKFMQILGICILLVVFLSYITPYINNYFYSSYSSFGIKIINPQISYLKIEKVLINLPFKFIIENNCSFKDSEIKLIQIVTSYAGNVEARSALRRAYPTNDLKKLGIYRIFLLSVLKSSDITQNALINENERFNDIIQGDFIESYKNLTYKHLMGLNWVVNYCKNINYIIKMDDDIIVDLYKLLRLIQETKNFQMLGYIFNNMRPIRIKANKWYVSTKEYDKNTYPSFLSGWLYVVNVKTAQTLIELSLKTPFFWIDDVYVTGILTDKANIKFEDMSKYFTTNPEYLECCIRDKIDCDIIVGPSGGDNNLQIFFQKHAFKCFNSICDRYINGKFLNNSCITQRKTTPLHKGFPNLHIIKL</sequence>
<evidence type="ECO:0000313" key="12">
    <source>
        <dbReference type="EMBL" id="JAS12971.1"/>
    </source>
</evidence>